<dbReference type="OrthoDB" id="9876299at2759"/>
<reference evidence="1 2" key="1">
    <citation type="journal article" date="2012" name="Science">
        <title>The Paleozoic origin of enzymatic lignin decomposition reconstructed from 31 fungal genomes.</title>
        <authorList>
            <person name="Floudas D."/>
            <person name="Binder M."/>
            <person name="Riley R."/>
            <person name="Barry K."/>
            <person name="Blanchette R.A."/>
            <person name="Henrissat B."/>
            <person name="Martinez A.T."/>
            <person name="Otillar R."/>
            <person name="Spatafora J.W."/>
            <person name="Yadav J.S."/>
            <person name="Aerts A."/>
            <person name="Benoit I."/>
            <person name="Boyd A."/>
            <person name="Carlson A."/>
            <person name="Copeland A."/>
            <person name="Coutinho P.M."/>
            <person name="de Vries R.P."/>
            <person name="Ferreira P."/>
            <person name="Findley K."/>
            <person name="Foster B."/>
            <person name="Gaskell J."/>
            <person name="Glotzer D."/>
            <person name="Gorecki P."/>
            <person name="Heitman J."/>
            <person name="Hesse C."/>
            <person name="Hori C."/>
            <person name="Igarashi K."/>
            <person name="Jurgens J.A."/>
            <person name="Kallen N."/>
            <person name="Kersten P."/>
            <person name="Kohler A."/>
            <person name="Kuees U."/>
            <person name="Kumar T.K.A."/>
            <person name="Kuo A."/>
            <person name="LaButti K."/>
            <person name="Larrondo L.F."/>
            <person name="Lindquist E."/>
            <person name="Ling A."/>
            <person name="Lombard V."/>
            <person name="Lucas S."/>
            <person name="Lundell T."/>
            <person name="Martin R."/>
            <person name="McLaughlin D.J."/>
            <person name="Morgenstern I."/>
            <person name="Morin E."/>
            <person name="Murat C."/>
            <person name="Nagy L.G."/>
            <person name="Nolan M."/>
            <person name="Ohm R.A."/>
            <person name="Patyshakuliyeva A."/>
            <person name="Rokas A."/>
            <person name="Ruiz-Duenas F.J."/>
            <person name="Sabat G."/>
            <person name="Salamov A."/>
            <person name="Samejima M."/>
            <person name="Schmutz J."/>
            <person name="Slot J.C."/>
            <person name="St John F."/>
            <person name="Stenlid J."/>
            <person name="Sun H."/>
            <person name="Sun S."/>
            <person name="Syed K."/>
            <person name="Tsang A."/>
            <person name="Wiebenga A."/>
            <person name="Young D."/>
            <person name="Pisabarro A."/>
            <person name="Eastwood D.C."/>
            <person name="Martin F."/>
            <person name="Cullen D."/>
            <person name="Grigoriev I.V."/>
            <person name="Hibbett D.S."/>
        </authorList>
    </citation>
    <scope>NUCLEOTIDE SEQUENCE</scope>
    <source>
        <strain evidence="2">FP-58527</strain>
    </source>
</reference>
<dbReference type="PRINTS" id="PR00081">
    <property type="entry name" value="GDHRDH"/>
</dbReference>
<dbReference type="InterPro" id="IPR036291">
    <property type="entry name" value="NAD(P)-bd_dom_sf"/>
</dbReference>
<dbReference type="GO" id="GO:0016616">
    <property type="term" value="F:oxidoreductase activity, acting on the CH-OH group of donors, NAD or NADP as acceptor"/>
    <property type="evidence" value="ECO:0007669"/>
    <property type="project" value="TreeGrafter"/>
</dbReference>
<accession>S8FMK9</accession>
<dbReference type="Proteomes" id="UP000015241">
    <property type="component" value="Unassembled WGS sequence"/>
</dbReference>
<dbReference type="AlphaFoldDB" id="S8FMK9"/>
<dbReference type="InterPro" id="IPR002347">
    <property type="entry name" value="SDR_fam"/>
</dbReference>
<dbReference type="InterPro" id="IPR052184">
    <property type="entry name" value="SDR_enzymes"/>
</dbReference>
<dbReference type="SUPFAM" id="SSF51735">
    <property type="entry name" value="NAD(P)-binding Rossmann-fold domains"/>
    <property type="match status" value="1"/>
</dbReference>
<dbReference type="EMBL" id="KE504156">
    <property type="protein sequence ID" value="EPS99549.1"/>
    <property type="molecule type" value="Genomic_DNA"/>
</dbReference>
<proteinExistence type="predicted"/>
<gene>
    <name evidence="1" type="ORF">FOMPIDRAFT_60839</name>
</gene>
<dbReference type="InParanoid" id="S8FMK9"/>
<dbReference type="HOGENOM" id="CLU_010194_9_1_1"/>
<dbReference type="Pfam" id="PF00106">
    <property type="entry name" value="adh_short"/>
    <property type="match status" value="1"/>
</dbReference>
<name>S8FMK9_FOMSC</name>
<dbReference type="eggNOG" id="KOG1611">
    <property type="taxonomic scope" value="Eukaryota"/>
</dbReference>
<organism evidence="1 2">
    <name type="scientific">Fomitopsis schrenkii</name>
    <name type="common">Brown rot fungus</name>
    <dbReference type="NCBI Taxonomy" id="2126942"/>
    <lineage>
        <taxon>Eukaryota</taxon>
        <taxon>Fungi</taxon>
        <taxon>Dikarya</taxon>
        <taxon>Basidiomycota</taxon>
        <taxon>Agaricomycotina</taxon>
        <taxon>Agaricomycetes</taxon>
        <taxon>Polyporales</taxon>
        <taxon>Fomitopsis</taxon>
    </lineage>
</organism>
<evidence type="ECO:0000313" key="1">
    <source>
        <dbReference type="EMBL" id="EPS99549.1"/>
    </source>
</evidence>
<dbReference type="PANTHER" id="PTHR45458">
    <property type="entry name" value="SHORT-CHAIN DEHYDROGENASE/REDUCTASE SDR"/>
    <property type="match status" value="1"/>
</dbReference>
<dbReference type="CDD" id="cd05325">
    <property type="entry name" value="carb_red_sniffer_like_SDR_c"/>
    <property type="match status" value="1"/>
</dbReference>
<evidence type="ECO:0000313" key="2">
    <source>
        <dbReference type="Proteomes" id="UP000015241"/>
    </source>
</evidence>
<dbReference type="Gene3D" id="3.40.50.720">
    <property type="entry name" value="NAD(P)-binding Rossmann-like Domain"/>
    <property type="match status" value="1"/>
</dbReference>
<keyword evidence="2" id="KW-1185">Reference proteome</keyword>
<protein>
    <submittedName>
        <fullName evidence="1">C-factor</fullName>
    </submittedName>
</protein>
<sequence length="239" mass="25919">MVATQTTTWLVTGASRGLGLEIVRQLTATESNLVIATARNPSTASQLSALQEEIRSLNNLHVIQLDANDEKSMRASVAQVQQILGERGLDVLYNNAGIVSISNVFGFEYANLPKILQTNVVAPAFLGELFLPLLERGARKTIVNVSSSLGSIGVNFGKPYPTYSLTKTALNMLSYKQAKARSDLIVISLCPGHCKTEMGGPYATLEPSESVAGQLRLVAGLKPEHTGRFWRYDGEEVPW</sequence>
<dbReference type="PANTHER" id="PTHR45458:SF1">
    <property type="entry name" value="SHORT CHAIN DEHYDROGENASE"/>
    <property type="match status" value="1"/>
</dbReference>
<dbReference type="FunCoup" id="S8FMK9">
    <property type="interactions" value="128"/>
</dbReference>